<dbReference type="InterPro" id="IPR050202">
    <property type="entry name" value="Cyt/Deoxycyt_deaminase"/>
</dbReference>
<comment type="cofactor">
    <cofactor evidence="1 12">
        <name>Zn(2+)</name>
        <dbReference type="ChEBI" id="CHEBI:29105"/>
    </cofactor>
</comment>
<dbReference type="Pfam" id="PF00383">
    <property type="entry name" value="dCMP_cyt_deam_1"/>
    <property type="match status" value="1"/>
</dbReference>
<evidence type="ECO:0000256" key="1">
    <source>
        <dbReference type="ARBA" id="ARBA00001947"/>
    </source>
</evidence>
<dbReference type="PANTHER" id="PTHR11644:SF2">
    <property type="entry name" value="CYTIDINE DEAMINASE"/>
    <property type="match status" value="1"/>
</dbReference>
<dbReference type="NCBIfam" id="NF004064">
    <property type="entry name" value="PRK05578.1"/>
    <property type="match status" value="1"/>
</dbReference>
<dbReference type="InterPro" id="IPR006262">
    <property type="entry name" value="Cyt_deam_tetra"/>
</dbReference>
<dbReference type="GO" id="GO:0004126">
    <property type="term" value="F:cytidine deaminase activity"/>
    <property type="evidence" value="ECO:0007669"/>
    <property type="project" value="UniProtKB-EC"/>
</dbReference>
<evidence type="ECO:0000256" key="12">
    <source>
        <dbReference type="RuleBase" id="RU364006"/>
    </source>
</evidence>
<dbReference type="CDD" id="cd01283">
    <property type="entry name" value="cytidine_deaminase"/>
    <property type="match status" value="1"/>
</dbReference>
<keyword evidence="7 12" id="KW-0378">Hydrolase</keyword>
<dbReference type="InterPro" id="IPR016192">
    <property type="entry name" value="APOBEC/CMP_deaminase_Zn-bd"/>
</dbReference>
<reference evidence="15" key="1">
    <citation type="journal article" date="2022" name="J Environ Chem Eng">
        <title>Biodegradation of petroleum oil using a constructed nonpathogenic and heavy metal-tolerant bacterial consortium isolated from marine sponges.</title>
        <authorList>
            <person name="Dechsakulwatana C."/>
            <person name="Rungsihiranrut A."/>
            <person name="Muangchinda C."/>
            <person name="Ningthoujam R."/>
            <person name="Klankeo P."/>
            <person name="Pinyakong O."/>
        </authorList>
    </citation>
    <scope>NUCLEOTIDE SEQUENCE [LARGE SCALE GENOMIC DNA]</scope>
    <source>
        <strain evidence="15">MO2-4</strain>
    </source>
</reference>
<dbReference type="PROSITE" id="PS00903">
    <property type="entry name" value="CYT_DCMP_DEAMINASES_1"/>
    <property type="match status" value="1"/>
</dbReference>
<comment type="caution">
    <text evidence="14">The sequence shown here is derived from an EMBL/GenBank/DDBJ whole genome shotgun (WGS) entry which is preliminary data.</text>
</comment>
<evidence type="ECO:0000256" key="11">
    <source>
        <dbReference type="ARBA" id="ARBA00049558"/>
    </source>
</evidence>
<evidence type="ECO:0000256" key="4">
    <source>
        <dbReference type="ARBA" id="ARBA00012783"/>
    </source>
</evidence>
<dbReference type="EC" id="3.5.4.5" evidence="4 12"/>
<dbReference type="SUPFAM" id="SSF53927">
    <property type="entry name" value="Cytidine deaminase-like"/>
    <property type="match status" value="1"/>
</dbReference>
<comment type="catalytic activity">
    <reaction evidence="10 12">
        <text>2'-deoxycytidine + H2O + H(+) = 2'-deoxyuridine + NH4(+)</text>
        <dbReference type="Rhea" id="RHEA:13433"/>
        <dbReference type="ChEBI" id="CHEBI:15377"/>
        <dbReference type="ChEBI" id="CHEBI:15378"/>
        <dbReference type="ChEBI" id="CHEBI:15698"/>
        <dbReference type="ChEBI" id="CHEBI:16450"/>
        <dbReference type="ChEBI" id="CHEBI:28938"/>
        <dbReference type="EC" id="3.5.4.5"/>
    </reaction>
</comment>
<dbReference type="EMBL" id="JAPTHD010000001">
    <property type="protein sequence ID" value="MDV5822788.1"/>
    <property type="molecule type" value="Genomic_DNA"/>
</dbReference>
<comment type="similarity">
    <text evidence="3 12">Belongs to the cytidine and deoxycytidylate deaminase family.</text>
</comment>
<dbReference type="Proteomes" id="UP001185984">
    <property type="component" value="Unassembled WGS sequence"/>
</dbReference>
<evidence type="ECO:0000313" key="14">
    <source>
        <dbReference type="EMBL" id="MDV5822788.1"/>
    </source>
</evidence>
<dbReference type="PANTHER" id="PTHR11644">
    <property type="entry name" value="CYTIDINE DEAMINASE"/>
    <property type="match status" value="1"/>
</dbReference>
<dbReference type="Gene3D" id="3.40.140.10">
    <property type="entry name" value="Cytidine Deaminase, domain 2"/>
    <property type="match status" value="1"/>
</dbReference>
<dbReference type="PROSITE" id="PS51747">
    <property type="entry name" value="CYT_DCMP_DEAMINASES_2"/>
    <property type="match status" value="1"/>
</dbReference>
<evidence type="ECO:0000256" key="7">
    <source>
        <dbReference type="ARBA" id="ARBA00022801"/>
    </source>
</evidence>
<keyword evidence="6 12" id="KW-0479">Metal-binding</keyword>
<evidence type="ECO:0000259" key="13">
    <source>
        <dbReference type="PROSITE" id="PS51747"/>
    </source>
</evidence>
<dbReference type="NCBIfam" id="TIGR01354">
    <property type="entry name" value="cyt_deam_tetra"/>
    <property type="match status" value="1"/>
</dbReference>
<evidence type="ECO:0000256" key="9">
    <source>
        <dbReference type="ARBA" id="ARBA00032005"/>
    </source>
</evidence>
<dbReference type="RefSeq" id="WP_317515892.1">
    <property type="nucleotide sequence ID" value="NZ_JAPTHD010000001.1"/>
</dbReference>
<gene>
    <name evidence="14" type="ORF">O0R41_04135</name>
</gene>
<feature type="domain" description="CMP/dCMP-type deaminase" evidence="13">
    <location>
        <begin position="5"/>
        <end position="142"/>
    </location>
</feature>
<evidence type="ECO:0000313" key="15">
    <source>
        <dbReference type="Proteomes" id="UP001185984"/>
    </source>
</evidence>
<accession>A0ABU3ZTD6</accession>
<proteinExistence type="inferred from homology"/>
<evidence type="ECO:0000256" key="6">
    <source>
        <dbReference type="ARBA" id="ARBA00022723"/>
    </source>
</evidence>
<protein>
    <recommendedName>
        <fullName evidence="5 12">Cytidine deaminase</fullName>
        <ecNumber evidence="4 12">3.5.4.5</ecNumber>
    </recommendedName>
    <alternativeName>
        <fullName evidence="9 12">Cytidine aminohydrolase</fullName>
    </alternativeName>
</protein>
<comment type="catalytic activity">
    <reaction evidence="11 12">
        <text>cytidine + H2O + H(+) = uridine + NH4(+)</text>
        <dbReference type="Rhea" id="RHEA:16069"/>
        <dbReference type="ChEBI" id="CHEBI:15377"/>
        <dbReference type="ChEBI" id="CHEBI:15378"/>
        <dbReference type="ChEBI" id="CHEBI:16704"/>
        <dbReference type="ChEBI" id="CHEBI:17562"/>
        <dbReference type="ChEBI" id="CHEBI:28938"/>
        <dbReference type="EC" id="3.5.4.5"/>
    </reaction>
</comment>
<evidence type="ECO:0000256" key="5">
    <source>
        <dbReference type="ARBA" id="ARBA00018266"/>
    </source>
</evidence>
<sequence length="152" mass="15604">MAENDDVQQLVAAARAAMAHAHAPYSRFAVGAAVRLIDGSIVTGCNFENASYGLSLCAETVALATVNAQGRFADVAAIAVVGGAMDSQDEALVTPCGRCRQVMNEAEQMAGRALAIYCATPSGGQVLDLTLADLLPHAFGPKDLGIGPLKKS</sequence>
<evidence type="ECO:0000256" key="2">
    <source>
        <dbReference type="ARBA" id="ARBA00003949"/>
    </source>
</evidence>
<keyword evidence="8 12" id="KW-0862">Zinc</keyword>
<comment type="function">
    <text evidence="2 12">This enzyme scavenges exogenous and endogenous cytidine and 2'-deoxycytidine for UMP synthesis.</text>
</comment>
<keyword evidence="15" id="KW-1185">Reference proteome</keyword>
<evidence type="ECO:0000256" key="10">
    <source>
        <dbReference type="ARBA" id="ARBA00049252"/>
    </source>
</evidence>
<evidence type="ECO:0000256" key="8">
    <source>
        <dbReference type="ARBA" id="ARBA00022833"/>
    </source>
</evidence>
<dbReference type="InterPro" id="IPR002125">
    <property type="entry name" value="CMP_dCMP_dom"/>
</dbReference>
<dbReference type="InterPro" id="IPR016193">
    <property type="entry name" value="Cytidine_deaminase-like"/>
</dbReference>
<evidence type="ECO:0000256" key="3">
    <source>
        <dbReference type="ARBA" id="ARBA00006576"/>
    </source>
</evidence>
<name>A0ABU3ZTD6_9SPHN</name>
<organism evidence="14 15">
    <name type="scientific">Sphingobium naphthae</name>
    <dbReference type="NCBI Taxonomy" id="1886786"/>
    <lineage>
        <taxon>Bacteria</taxon>
        <taxon>Pseudomonadati</taxon>
        <taxon>Pseudomonadota</taxon>
        <taxon>Alphaproteobacteria</taxon>
        <taxon>Sphingomonadales</taxon>
        <taxon>Sphingomonadaceae</taxon>
        <taxon>Sphingobium</taxon>
    </lineage>
</organism>